<evidence type="ECO:0000256" key="1">
    <source>
        <dbReference type="ARBA" id="ARBA00006432"/>
    </source>
</evidence>
<evidence type="ECO:0000256" key="2">
    <source>
        <dbReference type="ARBA" id="ARBA00022598"/>
    </source>
</evidence>
<dbReference type="PROSITE" id="PS00455">
    <property type="entry name" value="AMP_BINDING"/>
    <property type="match status" value="1"/>
</dbReference>
<dbReference type="Gene3D" id="3.40.50.12780">
    <property type="entry name" value="N-terminal domain of ligase-like"/>
    <property type="match status" value="1"/>
</dbReference>
<dbReference type="GO" id="GO:0006631">
    <property type="term" value="P:fatty acid metabolic process"/>
    <property type="evidence" value="ECO:0007669"/>
    <property type="project" value="TreeGrafter"/>
</dbReference>
<comment type="similarity">
    <text evidence="1">Belongs to the ATP-dependent AMP-binding enzyme family.</text>
</comment>
<sequence length="549" mass="57273">MRASGNTRHHAMFQAFVERARARPADEALVLGQVRLDYGRLLSRGLAVAGAIAGLPRPSPSAMARRPRPLRPLRLVALVAGNRIEFVEAFLGTVMAGAVVLVVDPKLTTAQGLKLFERLAPDLVIHDPAVAGWVSSPEAGLLAGGFLALTGGMGCPYRLWRDRAMGEQPATADLPAAVAPDQPFLIATTSGTSSEPKAFIRDHQSWAESFRNSIAEFAIAPGETVLAMGPLVHGLSLYATMEALAAGATAVLLDRFDATRAAAVAAAERADLLVGVPTMFEALGRGLDQARARLPGVRAVVSAGAKLPPALARSLGAALPRAEIHEYYGASELSFVTLARSGRGDPAESVGRAFRGVELRITGPAGETLPAGEVGRIDIRSRMVSAGYVMGGEDGSGFVALEDGWSTVGDLGRLDADGHLYILGRAGGMIITGGLNVYPGEVEAAIAALPGLGEALVFGVPDPYWGEAVAAVLRAGPETPPVDLIELRSRLAGRLARHKLPRMLWHVQDWPLGSSGKIARGRVRAAIAAGEAGPPQLLDEGVAGGLPIR</sequence>
<dbReference type="InterPro" id="IPR000873">
    <property type="entry name" value="AMP-dep_synth/lig_dom"/>
</dbReference>
<dbReference type="GeneID" id="97242186"/>
<dbReference type="AlphaFoldDB" id="A0A162M357"/>
<protein>
    <recommendedName>
        <fullName evidence="7">Fatty-acyl-CoA synthase</fullName>
    </recommendedName>
</protein>
<comment type="caution">
    <text evidence="5">The sequence shown here is derived from an EMBL/GenBank/DDBJ whole genome shotgun (WGS) entry which is preliminary data.</text>
</comment>
<evidence type="ECO:0000313" key="6">
    <source>
        <dbReference type="Proteomes" id="UP000075787"/>
    </source>
</evidence>
<keyword evidence="2" id="KW-0436">Ligase</keyword>
<dbReference type="Pfam" id="PF13193">
    <property type="entry name" value="AMP-binding_C"/>
    <property type="match status" value="1"/>
</dbReference>
<accession>A0A162M357</accession>
<dbReference type="InterPro" id="IPR042099">
    <property type="entry name" value="ANL_N_sf"/>
</dbReference>
<reference evidence="5 6" key="1">
    <citation type="submission" date="2015-12" db="EMBL/GenBank/DDBJ databases">
        <title>Genome sequence of Tistrella mobilis MCCC 1A02139.</title>
        <authorList>
            <person name="Lu L."/>
            <person name="Lai Q."/>
            <person name="Shao Z."/>
            <person name="Qian P."/>
        </authorList>
    </citation>
    <scope>NUCLEOTIDE SEQUENCE [LARGE SCALE GENOMIC DNA]</scope>
    <source>
        <strain evidence="5 6">MCCC 1A02139</strain>
    </source>
</reference>
<dbReference type="InterPro" id="IPR045851">
    <property type="entry name" value="AMP-bd_C_sf"/>
</dbReference>
<dbReference type="SUPFAM" id="SSF56801">
    <property type="entry name" value="Acetyl-CoA synthetase-like"/>
    <property type="match status" value="1"/>
</dbReference>
<dbReference type="Pfam" id="PF00501">
    <property type="entry name" value="AMP-binding"/>
    <property type="match status" value="1"/>
</dbReference>
<dbReference type="RefSeq" id="WP_062760972.1">
    <property type="nucleotide sequence ID" value="NZ_CP121045.1"/>
</dbReference>
<evidence type="ECO:0000259" key="4">
    <source>
        <dbReference type="Pfam" id="PF13193"/>
    </source>
</evidence>
<dbReference type="EMBL" id="LPZR01000001">
    <property type="protein sequence ID" value="KYO57911.1"/>
    <property type="molecule type" value="Genomic_DNA"/>
</dbReference>
<feature type="domain" description="AMP-dependent synthetase/ligase" evidence="3">
    <location>
        <begin position="71"/>
        <end position="388"/>
    </location>
</feature>
<dbReference type="PANTHER" id="PTHR43201">
    <property type="entry name" value="ACYL-COA SYNTHETASE"/>
    <property type="match status" value="1"/>
</dbReference>
<organism evidence="5 6">
    <name type="scientific">Tistrella mobilis</name>
    <dbReference type="NCBI Taxonomy" id="171437"/>
    <lineage>
        <taxon>Bacteria</taxon>
        <taxon>Pseudomonadati</taxon>
        <taxon>Pseudomonadota</taxon>
        <taxon>Alphaproteobacteria</taxon>
        <taxon>Geminicoccales</taxon>
        <taxon>Geminicoccaceae</taxon>
        <taxon>Tistrella</taxon>
    </lineage>
</organism>
<evidence type="ECO:0000313" key="5">
    <source>
        <dbReference type="EMBL" id="KYO57911.1"/>
    </source>
</evidence>
<dbReference type="Gene3D" id="3.30.300.30">
    <property type="match status" value="1"/>
</dbReference>
<dbReference type="PANTHER" id="PTHR43201:SF5">
    <property type="entry name" value="MEDIUM-CHAIN ACYL-COA LIGASE ACSF2, MITOCHONDRIAL"/>
    <property type="match status" value="1"/>
</dbReference>
<gene>
    <name evidence="5" type="ORF">AUP44_00285</name>
</gene>
<dbReference type="GO" id="GO:0031956">
    <property type="term" value="F:medium-chain fatty acid-CoA ligase activity"/>
    <property type="evidence" value="ECO:0007669"/>
    <property type="project" value="TreeGrafter"/>
</dbReference>
<name>A0A162M357_9PROT</name>
<dbReference type="InterPro" id="IPR020845">
    <property type="entry name" value="AMP-binding_CS"/>
</dbReference>
<evidence type="ECO:0000259" key="3">
    <source>
        <dbReference type="Pfam" id="PF00501"/>
    </source>
</evidence>
<evidence type="ECO:0008006" key="7">
    <source>
        <dbReference type="Google" id="ProtNLM"/>
    </source>
</evidence>
<feature type="domain" description="AMP-binding enzyme C-terminal" evidence="4">
    <location>
        <begin position="441"/>
        <end position="517"/>
    </location>
</feature>
<dbReference type="OrthoDB" id="9803968at2"/>
<proteinExistence type="inferred from homology"/>
<dbReference type="Proteomes" id="UP000075787">
    <property type="component" value="Unassembled WGS sequence"/>
</dbReference>
<dbReference type="InterPro" id="IPR025110">
    <property type="entry name" value="AMP-bd_C"/>
</dbReference>